<protein>
    <submittedName>
        <fullName evidence="1">Uncharacterized protein</fullName>
    </submittedName>
</protein>
<reference evidence="1 2" key="1">
    <citation type="journal article" date="2019" name="bioRxiv">
        <title>Bacteria contribute to plant secondary compound degradation in a generalist herbivore system.</title>
        <authorList>
            <person name="Francoeur C.B."/>
            <person name="Khadempour L."/>
            <person name="Moreira-Soto R.D."/>
            <person name="Gotting K."/>
            <person name="Book A.J."/>
            <person name="Pinto-Tomas A.A."/>
            <person name="Keefover-Ring K."/>
            <person name="Currie C.R."/>
        </authorList>
    </citation>
    <scope>NUCLEOTIDE SEQUENCE [LARGE SCALE GENOMIC DNA]</scope>
    <source>
        <strain evidence="1">Acro-835</strain>
    </source>
</reference>
<keyword evidence="2" id="KW-1185">Reference proteome</keyword>
<name>A0ABX0R717_9GAMM</name>
<dbReference type="Proteomes" id="UP001515683">
    <property type="component" value="Unassembled WGS sequence"/>
</dbReference>
<comment type="caution">
    <text evidence="1">The sequence shown here is derived from an EMBL/GenBank/DDBJ whole genome shotgun (WGS) entry which is preliminary data.</text>
</comment>
<dbReference type="EMBL" id="VWXF01000002">
    <property type="protein sequence ID" value="NIF21170.1"/>
    <property type="molecule type" value="Genomic_DNA"/>
</dbReference>
<proteinExistence type="predicted"/>
<accession>A0ABX0R717</accession>
<organism evidence="1 2">
    <name type="scientific">Candidatus Pantoea multigeneris</name>
    <dbReference type="NCBI Taxonomy" id="2608357"/>
    <lineage>
        <taxon>Bacteria</taxon>
        <taxon>Pseudomonadati</taxon>
        <taxon>Pseudomonadota</taxon>
        <taxon>Gammaproteobacteria</taxon>
        <taxon>Enterobacterales</taxon>
        <taxon>Erwiniaceae</taxon>
        <taxon>Pantoea</taxon>
    </lineage>
</organism>
<evidence type="ECO:0000313" key="1">
    <source>
        <dbReference type="EMBL" id="NIF21170.1"/>
    </source>
</evidence>
<gene>
    <name evidence="1" type="ORF">F3J40_06050</name>
</gene>
<sequence length="70" mass="7806">MFYGKKVTLSREEIKNILHSAGEQCSAQRRAREQMSGIDRMAEENPFSKLSLSVRTTGSAGVLSKLFLKS</sequence>
<evidence type="ECO:0000313" key="2">
    <source>
        <dbReference type="Proteomes" id="UP001515683"/>
    </source>
</evidence>
<dbReference type="RefSeq" id="WP_167012998.1">
    <property type="nucleotide sequence ID" value="NZ_VWXF01000002.1"/>
</dbReference>